<dbReference type="InterPro" id="IPR058752">
    <property type="entry name" value="RDRP_C_head"/>
</dbReference>
<dbReference type="EC" id="2.7.7.48" evidence="8"/>
<evidence type="ECO:0000256" key="4">
    <source>
        <dbReference type="ARBA" id="ARBA00022695"/>
    </source>
</evidence>
<dbReference type="InterPro" id="IPR007855">
    <property type="entry name" value="RDRP"/>
</dbReference>
<sequence>MFPSSSVTRLQHQTSNRLLMALGELEFKKAFLILSYLGKKKLEDEMTVDMINKLQDLPMTKFETEVWRMIGQKSGADRIKNLGDNPQAAHVYQCHIEQDGNIIFKGPYLRQKKTHLQRVLGDENLLDVRFSDLLDKKSSSSLATYCKVSQEGIIVAMRRFQFFVYKDGGKEEKKKNPTSSPVKCYFICTKLIVDFGKEKHCSILNRPIHEVRSMFMHVHTVSSLGKYMARFSLILSKTIKLEVDLASVNVELIDDILCLDGDGNKVCDENGTPLIHTDGTGFISEDLAFRCSSKVIKNGLLDYACREKNLIQANLSGSSSVITEYRSLTEEPPLLIQFRLFHEGLAVKGTVLLNKKLPQNTIQIRPSMVKVERDEKLSDRECFNSFEIVHMSNQPRNACLSRFLIAHLHNGQVPKEYFIGLLENALNDARDIYTNEKAALRVALRYGDMDDYLLTKMIVCGIPLDESYLNYRLSILMKEERKGLKGGKIPLTECYYLMGTADPTGTLRPNEVCVILENGQISGKILVYKHPGLHFGDIHVLSAKYVEGIEAIVGNAKFAIFFPTSGPRSLADEIANSDFDGDMYWVSRNPQLLKSFQPSQPWEHVSSAKPPDQARPTSFLPEQLEYELFNMFLDNRFGPSTVIGTAADSWMAYMDRLLTLGDECPSEKLCLQGKMLRLVDIYYLALDAPKSGIKVDVPATLKPEKFPHFMERGTNSYKSTSILGVLYDMVSKFQLAGASSKEVWQLSLLSEDVPQACLELWLPRYEQYRFEMASALSAADKDIANTAAEEVINKYKQMLYGGAEFEGCTRRREEILNEARAIYKIAYDYAESFRDVAKCGFAWKVAGCALCELYLMKNEDRVTCSRTFLEKVFN</sequence>
<feature type="domain" description="RDRP helical" evidence="10">
    <location>
        <begin position="18"/>
        <end position="75"/>
    </location>
</feature>
<evidence type="ECO:0000313" key="13">
    <source>
        <dbReference type="Proteomes" id="UP000825729"/>
    </source>
</evidence>
<evidence type="ECO:0000256" key="7">
    <source>
        <dbReference type="ARBA" id="ARBA00048744"/>
    </source>
</evidence>
<dbReference type="GO" id="GO:0003723">
    <property type="term" value="F:RNA binding"/>
    <property type="evidence" value="ECO:0007669"/>
    <property type="project" value="UniProtKB-KW"/>
</dbReference>
<dbReference type="Pfam" id="PF05183">
    <property type="entry name" value="RdRP"/>
    <property type="match status" value="1"/>
</dbReference>
<comment type="similarity">
    <text evidence="1 8">Belongs to the RdRP family.</text>
</comment>
<gene>
    <name evidence="12" type="ORF">H6P81_009084</name>
</gene>
<evidence type="ECO:0000256" key="8">
    <source>
        <dbReference type="RuleBase" id="RU363098"/>
    </source>
</evidence>
<evidence type="ECO:0000256" key="1">
    <source>
        <dbReference type="ARBA" id="ARBA00005762"/>
    </source>
</evidence>
<evidence type="ECO:0000259" key="9">
    <source>
        <dbReference type="Pfam" id="PF05183"/>
    </source>
</evidence>
<accession>A0AAV7EKG8</accession>
<protein>
    <recommendedName>
        <fullName evidence="8">RNA-dependent RNA polymerase</fullName>
        <ecNumber evidence="8">2.7.7.48</ecNumber>
    </recommendedName>
</protein>
<dbReference type="Proteomes" id="UP000825729">
    <property type="component" value="Unassembled WGS sequence"/>
</dbReference>
<keyword evidence="13" id="KW-1185">Reference proteome</keyword>
<name>A0AAV7EKG8_ARIFI</name>
<dbReference type="EMBL" id="JAINDJ010000004">
    <property type="protein sequence ID" value="KAG9449119.1"/>
    <property type="molecule type" value="Genomic_DNA"/>
</dbReference>
<comment type="catalytic activity">
    <reaction evidence="7 8">
        <text>RNA(n) + a ribonucleoside 5'-triphosphate = RNA(n+1) + diphosphate</text>
        <dbReference type="Rhea" id="RHEA:21248"/>
        <dbReference type="Rhea" id="RHEA-COMP:14527"/>
        <dbReference type="Rhea" id="RHEA-COMP:17342"/>
        <dbReference type="ChEBI" id="CHEBI:33019"/>
        <dbReference type="ChEBI" id="CHEBI:61557"/>
        <dbReference type="ChEBI" id="CHEBI:140395"/>
        <dbReference type="EC" id="2.7.7.48"/>
    </reaction>
</comment>
<dbReference type="GO" id="GO:0030422">
    <property type="term" value="P:siRNA processing"/>
    <property type="evidence" value="ECO:0007669"/>
    <property type="project" value="TreeGrafter"/>
</dbReference>
<evidence type="ECO:0000259" key="10">
    <source>
        <dbReference type="Pfam" id="PF26252"/>
    </source>
</evidence>
<dbReference type="InterPro" id="IPR057596">
    <property type="entry name" value="RDRP_core"/>
</dbReference>
<dbReference type="AlphaFoldDB" id="A0AAV7EKG8"/>
<evidence type="ECO:0000256" key="2">
    <source>
        <dbReference type="ARBA" id="ARBA00022484"/>
    </source>
</evidence>
<dbReference type="Pfam" id="PF26252">
    <property type="entry name" value="RdRP_helical"/>
    <property type="match status" value="1"/>
</dbReference>
<dbReference type="GO" id="GO:0003968">
    <property type="term" value="F:RNA-directed RNA polymerase activity"/>
    <property type="evidence" value="ECO:0007669"/>
    <property type="project" value="UniProtKB-KW"/>
</dbReference>
<dbReference type="InterPro" id="IPR058751">
    <property type="entry name" value="RDRP_helical"/>
</dbReference>
<evidence type="ECO:0000256" key="3">
    <source>
        <dbReference type="ARBA" id="ARBA00022679"/>
    </source>
</evidence>
<feature type="domain" description="RDRP core" evidence="9">
    <location>
        <begin position="101"/>
        <end position="730"/>
    </location>
</feature>
<evidence type="ECO:0000313" key="12">
    <source>
        <dbReference type="EMBL" id="KAG9449119.1"/>
    </source>
</evidence>
<evidence type="ECO:0000256" key="5">
    <source>
        <dbReference type="ARBA" id="ARBA00022884"/>
    </source>
</evidence>
<dbReference type="Pfam" id="PF26253">
    <property type="entry name" value="RdRP_head"/>
    <property type="match status" value="1"/>
</dbReference>
<proteinExistence type="inferred from homology"/>
<dbReference type="GO" id="GO:0031380">
    <property type="term" value="C:nuclear RNA-directed RNA polymerase complex"/>
    <property type="evidence" value="ECO:0007669"/>
    <property type="project" value="TreeGrafter"/>
</dbReference>
<keyword evidence="2 8" id="KW-0696">RNA-directed RNA polymerase</keyword>
<keyword evidence="6 8" id="KW-0943">RNA-mediated gene silencing</keyword>
<comment type="function">
    <text evidence="8">Probably involved in the RNA silencing pathway and required for the generation of small interfering RNAs (siRNAs).</text>
</comment>
<keyword evidence="5 8" id="KW-0694">RNA-binding</keyword>
<feature type="domain" description="RDRP C-terminal head" evidence="11">
    <location>
        <begin position="779"/>
        <end position="863"/>
    </location>
</feature>
<keyword evidence="4 8" id="KW-0548">Nucleotidyltransferase</keyword>
<keyword evidence="3 8" id="KW-0808">Transferase</keyword>
<comment type="caution">
    <text evidence="12">The sequence shown here is derived from an EMBL/GenBank/DDBJ whole genome shotgun (WGS) entry which is preliminary data.</text>
</comment>
<reference evidence="12 13" key="1">
    <citation type="submission" date="2021-07" db="EMBL/GenBank/DDBJ databases">
        <title>The Aristolochia fimbriata genome: insights into angiosperm evolution, floral development and chemical biosynthesis.</title>
        <authorList>
            <person name="Jiao Y."/>
        </authorList>
    </citation>
    <scope>NUCLEOTIDE SEQUENCE [LARGE SCALE GENOMIC DNA]</scope>
    <source>
        <strain evidence="12">IBCAS-2021</strain>
        <tissue evidence="12">Leaf</tissue>
    </source>
</reference>
<dbReference type="PANTHER" id="PTHR23079:SF55">
    <property type="entry name" value="RNA-DIRECTED RNA POLYMERASE"/>
    <property type="match status" value="1"/>
</dbReference>
<organism evidence="12 13">
    <name type="scientific">Aristolochia fimbriata</name>
    <name type="common">White veined hardy Dutchman's pipe vine</name>
    <dbReference type="NCBI Taxonomy" id="158543"/>
    <lineage>
        <taxon>Eukaryota</taxon>
        <taxon>Viridiplantae</taxon>
        <taxon>Streptophyta</taxon>
        <taxon>Embryophyta</taxon>
        <taxon>Tracheophyta</taxon>
        <taxon>Spermatophyta</taxon>
        <taxon>Magnoliopsida</taxon>
        <taxon>Magnoliidae</taxon>
        <taxon>Piperales</taxon>
        <taxon>Aristolochiaceae</taxon>
        <taxon>Aristolochia</taxon>
    </lineage>
</organism>
<dbReference type="PANTHER" id="PTHR23079">
    <property type="entry name" value="RNA-DEPENDENT RNA POLYMERASE"/>
    <property type="match status" value="1"/>
</dbReference>
<evidence type="ECO:0000256" key="6">
    <source>
        <dbReference type="ARBA" id="ARBA00023158"/>
    </source>
</evidence>
<evidence type="ECO:0000259" key="11">
    <source>
        <dbReference type="Pfam" id="PF26253"/>
    </source>
</evidence>